<evidence type="ECO:0000313" key="1">
    <source>
        <dbReference type="EMBL" id="MRX67266.1"/>
    </source>
</evidence>
<evidence type="ECO:0008006" key="5">
    <source>
        <dbReference type="Google" id="ProtNLM"/>
    </source>
</evidence>
<protein>
    <recommendedName>
        <fullName evidence="5">Lipocalin-like domain-containing protein</fullName>
    </recommendedName>
</protein>
<name>A0A521BCR5_9FLAO</name>
<gene>
    <name evidence="1" type="ORF">GJU42_04755</name>
    <name evidence="2" type="ORF">SAMN06265349_101948</name>
</gene>
<accession>A0A521BCR5</accession>
<sequence>MKMKVTILLIVSLLFLECSKLQIQKDKILGTWIMVNASNSPDENVTDKTTYFKNGSIISEIYITDRRKKNKQKGTIRMSYKLDTIENTLEIILDKKIKKKFQIEKLTDNKLELKDLENGRILESTRVKR</sequence>
<dbReference type="Proteomes" id="UP000317289">
    <property type="component" value="Unassembled WGS sequence"/>
</dbReference>
<organism evidence="2 3">
    <name type="scientific">Flavobacterium resistens</name>
    <dbReference type="NCBI Taxonomy" id="443612"/>
    <lineage>
        <taxon>Bacteria</taxon>
        <taxon>Pseudomonadati</taxon>
        <taxon>Bacteroidota</taxon>
        <taxon>Flavobacteriia</taxon>
        <taxon>Flavobacteriales</taxon>
        <taxon>Flavobacteriaceae</taxon>
        <taxon>Flavobacterium</taxon>
    </lineage>
</organism>
<dbReference type="EMBL" id="FXTA01000001">
    <property type="protein sequence ID" value="SMO44873.1"/>
    <property type="molecule type" value="Genomic_DNA"/>
</dbReference>
<keyword evidence="4" id="KW-1185">Reference proteome</keyword>
<reference evidence="1 4" key="2">
    <citation type="submission" date="2019-11" db="EMBL/GenBank/DDBJ databases">
        <title>Flavobacterium resistens genome.</title>
        <authorList>
            <person name="Wilson V.M."/>
            <person name="Newman J.D."/>
        </authorList>
    </citation>
    <scope>NUCLEOTIDE SEQUENCE [LARGE SCALE GENOMIC DNA]</scope>
    <source>
        <strain evidence="1 4">DSM 19382</strain>
    </source>
</reference>
<dbReference type="EMBL" id="WKKG01000002">
    <property type="protein sequence ID" value="MRX67266.1"/>
    <property type="molecule type" value="Genomic_DNA"/>
</dbReference>
<evidence type="ECO:0000313" key="4">
    <source>
        <dbReference type="Proteomes" id="UP000468990"/>
    </source>
</evidence>
<dbReference type="Proteomes" id="UP000468990">
    <property type="component" value="Unassembled WGS sequence"/>
</dbReference>
<dbReference type="RefSeq" id="WP_142449567.1">
    <property type="nucleotide sequence ID" value="NZ_FXTA01000001.1"/>
</dbReference>
<dbReference type="AlphaFoldDB" id="A0A521BCR5"/>
<evidence type="ECO:0000313" key="2">
    <source>
        <dbReference type="EMBL" id="SMO44873.1"/>
    </source>
</evidence>
<evidence type="ECO:0000313" key="3">
    <source>
        <dbReference type="Proteomes" id="UP000317289"/>
    </source>
</evidence>
<proteinExistence type="predicted"/>
<reference evidence="2 3" key="1">
    <citation type="submission" date="2017-05" db="EMBL/GenBank/DDBJ databases">
        <authorList>
            <person name="Varghese N."/>
            <person name="Submissions S."/>
        </authorList>
    </citation>
    <scope>NUCLEOTIDE SEQUENCE [LARGE SCALE GENOMIC DNA]</scope>
    <source>
        <strain evidence="2 3">DSM 19382</strain>
    </source>
</reference>